<feature type="non-terminal residue" evidence="7">
    <location>
        <position position="193"/>
    </location>
</feature>
<dbReference type="InterPro" id="IPR050066">
    <property type="entry name" value="UvrABC_protein_C"/>
</dbReference>
<dbReference type="SUPFAM" id="SSF82771">
    <property type="entry name" value="GIY-YIG endonuclease"/>
    <property type="match status" value="1"/>
</dbReference>
<dbReference type="FunFam" id="3.40.1440.10:FF:000001">
    <property type="entry name" value="UvrABC system protein C"/>
    <property type="match status" value="1"/>
</dbReference>
<reference evidence="7" key="1">
    <citation type="submission" date="2018-05" db="EMBL/GenBank/DDBJ databases">
        <authorList>
            <person name="Lanie J.A."/>
            <person name="Ng W.-L."/>
            <person name="Kazmierczak K.M."/>
            <person name="Andrzejewski T.M."/>
            <person name="Davidsen T.M."/>
            <person name="Wayne K.J."/>
            <person name="Tettelin H."/>
            <person name="Glass J.I."/>
            <person name="Rusch D."/>
            <person name="Podicherti R."/>
            <person name="Tsui H.-C.T."/>
            <person name="Winkler M.E."/>
        </authorList>
    </citation>
    <scope>NUCLEOTIDE SEQUENCE</scope>
</reference>
<dbReference type="InterPro" id="IPR047296">
    <property type="entry name" value="GIY-YIG_UvrC_Cho"/>
</dbReference>
<keyword evidence="5" id="KW-0234">DNA repair</keyword>
<dbReference type="PROSITE" id="PS50164">
    <property type="entry name" value="GIY_YIG"/>
    <property type="match status" value="1"/>
</dbReference>
<sequence length="193" mass="21938">MPIATLRNIAATLPVSAGVYLFKDGKGRTIYVGKAKSIRDRVRSHISGVPKLGPKQEAMVEEAVDIEFIVTDTDLEALVLENSLIKQNKPRFNVLLRDDKNYPYLRMVMSERFPRLQFVRGAKNDGEKYFGPYIPASTAHMTQLLAYRYFGIRPCNIDIDGSWERPCLYYDIGECAGPCVKGLCDEIQYREHV</sequence>
<evidence type="ECO:0000313" key="7">
    <source>
        <dbReference type="EMBL" id="SVA08624.1"/>
    </source>
</evidence>
<dbReference type="GO" id="GO:0004518">
    <property type="term" value="F:nuclease activity"/>
    <property type="evidence" value="ECO:0007669"/>
    <property type="project" value="UniProtKB-KW"/>
</dbReference>
<name>A0A381SZ06_9ZZZZ</name>
<accession>A0A381SZ06</accession>
<dbReference type="AlphaFoldDB" id="A0A381SZ06"/>
<organism evidence="7">
    <name type="scientific">marine metagenome</name>
    <dbReference type="NCBI Taxonomy" id="408172"/>
    <lineage>
        <taxon>unclassified sequences</taxon>
        <taxon>metagenomes</taxon>
        <taxon>ecological metagenomes</taxon>
    </lineage>
</organism>
<proteinExistence type="predicted"/>
<dbReference type="SMART" id="SM00465">
    <property type="entry name" value="GIYc"/>
    <property type="match status" value="1"/>
</dbReference>
<feature type="non-terminal residue" evidence="7">
    <location>
        <position position="1"/>
    </location>
</feature>
<dbReference type="PANTHER" id="PTHR30562">
    <property type="entry name" value="UVRC/OXIDOREDUCTASE"/>
    <property type="match status" value="1"/>
</dbReference>
<feature type="domain" description="GIY-YIG" evidence="6">
    <location>
        <begin position="15"/>
        <end position="94"/>
    </location>
</feature>
<dbReference type="InterPro" id="IPR035901">
    <property type="entry name" value="GIY-YIG_endonuc_sf"/>
</dbReference>
<keyword evidence="1" id="KW-0963">Cytoplasm</keyword>
<gene>
    <name evidence="7" type="ORF">METZ01_LOCUS61478</name>
</gene>
<dbReference type="Gene3D" id="3.40.1440.10">
    <property type="entry name" value="GIY-YIG endonuclease"/>
    <property type="match status" value="1"/>
</dbReference>
<evidence type="ECO:0000256" key="3">
    <source>
        <dbReference type="ARBA" id="ARBA00022769"/>
    </source>
</evidence>
<dbReference type="Pfam" id="PF01541">
    <property type="entry name" value="GIY-YIG"/>
    <property type="match status" value="1"/>
</dbReference>
<dbReference type="CDD" id="cd10434">
    <property type="entry name" value="GIY-YIG_UvrC_Cho"/>
    <property type="match status" value="1"/>
</dbReference>
<keyword evidence="3" id="KW-0228">DNA excision</keyword>
<evidence type="ECO:0000256" key="2">
    <source>
        <dbReference type="ARBA" id="ARBA00022763"/>
    </source>
</evidence>
<evidence type="ECO:0000256" key="5">
    <source>
        <dbReference type="ARBA" id="ARBA00023204"/>
    </source>
</evidence>
<keyword evidence="4" id="KW-0267">Excision nuclease</keyword>
<evidence type="ECO:0000256" key="1">
    <source>
        <dbReference type="ARBA" id="ARBA00022490"/>
    </source>
</evidence>
<dbReference type="GO" id="GO:0006289">
    <property type="term" value="P:nucleotide-excision repair"/>
    <property type="evidence" value="ECO:0007669"/>
    <property type="project" value="InterPro"/>
</dbReference>
<dbReference type="InterPro" id="IPR000305">
    <property type="entry name" value="GIY-YIG_endonuc"/>
</dbReference>
<dbReference type="GO" id="GO:0009380">
    <property type="term" value="C:excinuclease repair complex"/>
    <property type="evidence" value="ECO:0007669"/>
    <property type="project" value="TreeGrafter"/>
</dbReference>
<evidence type="ECO:0000256" key="4">
    <source>
        <dbReference type="ARBA" id="ARBA00022881"/>
    </source>
</evidence>
<dbReference type="EMBL" id="UINC01003710">
    <property type="protein sequence ID" value="SVA08624.1"/>
    <property type="molecule type" value="Genomic_DNA"/>
</dbReference>
<protein>
    <recommendedName>
        <fullName evidence="6">GIY-YIG domain-containing protein</fullName>
    </recommendedName>
</protein>
<dbReference type="PANTHER" id="PTHR30562:SF1">
    <property type="entry name" value="UVRABC SYSTEM PROTEIN C"/>
    <property type="match status" value="1"/>
</dbReference>
<keyword evidence="2" id="KW-0227">DNA damage</keyword>
<evidence type="ECO:0000259" key="6">
    <source>
        <dbReference type="PROSITE" id="PS50164"/>
    </source>
</evidence>